<keyword evidence="7 9" id="KW-0460">Magnesium</keyword>
<dbReference type="InterPro" id="IPR003524">
    <property type="entry name" value="PNAcMuramoyl-5peptid_Trfase"/>
</dbReference>
<keyword evidence="7" id="KW-0133">Cell shape</keyword>
<dbReference type="CDD" id="cd06852">
    <property type="entry name" value="GT_MraY"/>
    <property type="match status" value="1"/>
</dbReference>
<dbReference type="STRING" id="56779.SAMN05421834_11165"/>
<evidence type="ECO:0000256" key="9">
    <source>
        <dbReference type="PIRSR" id="PIRSR600715-1"/>
    </source>
</evidence>
<feature type="transmembrane region" description="Helical" evidence="7">
    <location>
        <begin position="196"/>
        <end position="213"/>
    </location>
</feature>
<comment type="cofactor">
    <cofactor evidence="7 9">
        <name>Mg(2+)</name>
        <dbReference type="ChEBI" id="CHEBI:18420"/>
    </cofactor>
</comment>
<comment type="subcellular location">
    <subcellularLocation>
        <location evidence="7">Cell membrane</location>
        <topology evidence="7">Multi-pass membrane protein</topology>
    </subcellularLocation>
    <subcellularLocation>
        <location evidence="1">Membrane</location>
        <topology evidence="1">Multi-pass membrane protein</topology>
    </subcellularLocation>
</comment>
<evidence type="ECO:0000313" key="11">
    <source>
        <dbReference type="Proteomes" id="UP000185669"/>
    </source>
</evidence>
<comment type="pathway">
    <text evidence="7">Cell wall biogenesis; peptidoglycan biosynthesis.</text>
</comment>
<keyword evidence="11" id="KW-1185">Reference proteome</keyword>
<feature type="transmembrane region" description="Helical" evidence="7">
    <location>
        <begin position="169"/>
        <end position="190"/>
    </location>
</feature>
<feature type="transmembrane region" description="Helical" evidence="7">
    <location>
        <begin position="133"/>
        <end position="157"/>
    </location>
</feature>
<dbReference type="GO" id="GO:0051301">
    <property type="term" value="P:cell division"/>
    <property type="evidence" value="ECO:0007669"/>
    <property type="project" value="UniProtKB-KW"/>
</dbReference>
<gene>
    <name evidence="7" type="primary">mraY</name>
    <name evidence="10" type="ORF">SAMN05421834_11165</name>
</gene>
<evidence type="ECO:0000256" key="4">
    <source>
        <dbReference type="ARBA" id="ARBA00022692"/>
    </source>
</evidence>
<keyword evidence="7" id="KW-0573">Peptidoglycan synthesis</keyword>
<dbReference type="GO" id="GO:0008963">
    <property type="term" value="F:phospho-N-acetylmuramoyl-pentapeptide-transferase activity"/>
    <property type="evidence" value="ECO:0007669"/>
    <property type="project" value="UniProtKB-UniRule"/>
</dbReference>
<dbReference type="GO" id="GO:0071555">
    <property type="term" value="P:cell wall organization"/>
    <property type="evidence" value="ECO:0007669"/>
    <property type="project" value="UniProtKB-KW"/>
</dbReference>
<dbReference type="Pfam" id="PF10555">
    <property type="entry name" value="MraY_sig1"/>
    <property type="match status" value="1"/>
</dbReference>
<keyword evidence="7 9" id="KW-0479">Metal-binding</keyword>
<dbReference type="GO" id="GO:0046872">
    <property type="term" value="F:metal ion binding"/>
    <property type="evidence" value="ECO:0007669"/>
    <property type="project" value="UniProtKB-KW"/>
</dbReference>
<dbReference type="PROSITE" id="PS01347">
    <property type="entry name" value="MRAY_1"/>
    <property type="match status" value="1"/>
</dbReference>
<dbReference type="Pfam" id="PF00953">
    <property type="entry name" value="Glycos_transf_4"/>
    <property type="match status" value="1"/>
</dbReference>
<feature type="binding site" evidence="9">
    <location>
        <position position="164"/>
    </location>
    <ligand>
        <name>Mg(2+)</name>
        <dbReference type="ChEBI" id="CHEBI:18420"/>
    </ligand>
</feature>
<keyword evidence="5 7" id="KW-1133">Transmembrane helix</keyword>
<feature type="transmembrane region" description="Helical" evidence="7">
    <location>
        <begin position="245"/>
        <end position="268"/>
    </location>
</feature>
<evidence type="ECO:0000256" key="3">
    <source>
        <dbReference type="ARBA" id="ARBA00022679"/>
    </source>
</evidence>
<dbReference type="EMBL" id="FTNC01000011">
    <property type="protein sequence ID" value="SIR00606.1"/>
    <property type="molecule type" value="Genomic_DNA"/>
</dbReference>
<comment type="similarity">
    <text evidence="2 7">Belongs to the glycosyltransferase 4 family. MraY subfamily.</text>
</comment>
<dbReference type="OrthoDB" id="9805475at2"/>
<dbReference type="EC" id="2.7.8.13" evidence="7 8"/>
<keyword evidence="6 7" id="KW-0472">Membrane</keyword>
<dbReference type="Proteomes" id="UP000185669">
    <property type="component" value="Unassembled WGS sequence"/>
</dbReference>
<protein>
    <recommendedName>
        <fullName evidence="7 8">Phospho-N-acetylmuramoyl-pentapeptide-transferase</fullName>
        <ecNumber evidence="7 8">2.7.8.13</ecNumber>
    </recommendedName>
    <alternativeName>
        <fullName evidence="7">UDP-MurNAc-pentapeptide phosphotransferase</fullName>
    </alternativeName>
</protein>
<dbReference type="GO" id="GO:0005886">
    <property type="term" value="C:plasma membrane"/>
    <property type="evidence" value="ECO:0007669"/>
    <property type="project" value="UniProtKB-SubCell"/>
</dbReference>
<comment type="function">
    <text evidence="7">Catalyzes the initial step of the lipid cycle reactions in the biosynthesis of the cell wall peptidoglycan: transfers peptidoglycan precursor phospho-MurNAc-pentapeptide from UDP-MurNAc-pentapeptide onto the lipid carrier undecaprenyl phosphate, yielding undecaprenyl-pyrophosphoryl-MurNAc-pentapeptide, known as lipid I.</text>
</comment>
<feature type="transmembrane region" description="Helical" evidence="7">
    <location>
        <begin position="106"/>
        <end position="127"/>
    </location>
</feature>
<keyword evidence="7" id="KW-0131">Cell cycle</keyword>
<feature type="binding site" evidence="9">
    <location>
        <position position="224"/>
    </location>
    <ligand>
        <name>Mg(2+)</name>
        <dbReference type="ChEBI" id="CHEBI:18420"/>
    </ligand>
</feature>
<evidence type="ECO:0000313" key="10">
    <source>
        <dbReference type="EMBL" id="SIR00606.1"/>
    </source>
</evidence>
<keyword evidence="7" id="KW-1003">Cell membrane</keyword>
<dbReference type="AlphaFoldDB" id="A0A1N6XE28"/>
<comment type="catalytic activity">
    <reaction evidence="7">
        <text>UDP-N-acetyl-alpha-D-muramoyl-L-alanyl-gamma-D-glutamyl-meso-2,6-diaminopimeloyl-D-alanyl-D-alanine + di-trans,octa-cis-undecaprenyl phosphate = di-trans,octa-cis-undecaprenyl diphospho-N-acetyl-alpha-D-muramoyl-L-alanyl-D-glutamyl-meso-2,6-diaminopimeloyl-D-alanyl-D-alanine + UMP</text>
        <dbReference type="Rhea" id="RHEA:28386"/>
        <dbReference type="ChEBI" id="CHEBI:57865"/>
        <dbReference type="ChEBI" id="CHEBI:60392"/>
        <dbReference type="ChEBI" id="CHEBI:61386"/>
        <dbReference type="ChEBI" id="CHEBI:61387"/>
        <dbReference type="EC" id="2.7.8.13"/>
    </reaction>
</comment>
<evidence type="ECO:0000256" key="7">
    <source>
        <dbReference type="HAMAP-Rule" id="MF_00038"/>
    </source>
</evidence>
<keyword evidence="7" id="KW-0961">Cell wall biogenesis/degradation</keyword>
<name>A0A1N6XE28_9FIRM</name>
<evidence type="ECO:0000256" key="6">
    <source>
        <dbReference type="ARBA" id="ARBA00023136"/>
    </source>
</evidence>
<dbReference type="InterPro" id="IPR000715">
    <property type="entry name" value="Glycosyl_transferase_4"/>
</dbReference>
<accession>A0A1N6XE28</accession>
<dbReference type="GO" id="GO:0051992">
    <property type="term" value="F:UDP-N-acetylmuramoyl-L-alanyl-D-glutamyl-meso-2,6-diaminopimelyl-D-alanyl-D-alanine:undecaprenyl-phosphate transferase activity"/>
    <property type="evidence" value="ECO:0007669"/>
    <property type="project" value="RHEA"/>
</dbReference>
<evidence type="ECO:0000256" key="2">
    <source>
        <dbReference type="ARBA" id="ARBA00005583"/>
    </source>
</evidence>
<evidence type="ECO:0000256" key="5">
    <source>
        <dbReference type="ARBA" id="ARBA00022989"/>
    </source>
</evidence>
<evidence type="ECO:0000256" key="8">
    <source>
        <dbReference type="NCBIfam" id="TIGR00445"/>
    </source>
</evidence>
<dbReference type="GO" id="GO:0009252">
    <property type="term" value="P:peptidoglycan biosynthetic process"/>
    <property type="evidence" value="ECO:0007669"/>
    <property type="project" value="UniProtKB-UniRule"/>
</dbReference>
<dbReference type="PANTHER" id="PTHR22926">
    <property type="entry name" value="PHOSPHO-N-ACETYLMURAMOYL-PENTAPEPTIDE-TRANSFERASE"/>
    <property type="match status" value="1"/>
</dbReference>
<organism evidence="10 11">
    <name type="scientific">Halanaerobium kushneri</name>
    <dbReference type="NCBI Taxonomy" id="56779"/>
    <lineage>
        <taxon>Bacteria</taxon>
        <taxon>Bacillati</taxon>
        <taxon>Bacillota</taxon>
        <taxon>Clostridia</taxon>
        <taxon>Halanaerobiales</taxon>
        <taxon>Halanaerobiaceae</taxon>
        <taxon>Halanaerobium</taxon>
    </lineage>
</organism>
<reference evidence="11" key="1">
    <citation type="submission" date="2017-01" db="EMBL/GenBank/DDBJ databases">
        <authorList>
            <person name="Varghese N."/>
            <person name="Submissions S."/>
        </authorList>
    </citation>
    <scope>NUCLEOTIDE SEQUENCE [LARGE SCALE GENOMIC DNA]</scope>
    <source>
        <strain evidence="11">ATCC 700103</strain>
    </source>
</reference>
<proteinExistence type="inferred from homology"/>
<dbReference type="GO" id="GO:0008360">
    <property type="term" value="P:regulation of cell shape"/>
    <property type="evidence" value="ECO:0007669"/>
    <property type="project" value="UniProtKB-KW"/>
</dbReference>
<keyword evidence="3 7" id="KW-0808">Transferase</keyword>
<dbReference type="NCBIfam" id="TIGR00445">
    <property type="entry name" value="mraY"/>
    <property type="match status" value="1"/>
</dbReference>
<feature type="transmembrane region" description="Helical" evidence="7">
    <location>
        <begin position="74"/>
        <end position="94"/>
    </location>
</feature>
<evidence type="ECO:0000256" key="1">
    <source>
        <dbReference type="ARBA" id="ARBA00004141"/>
    </source>
</evidence>
<dbReference type="PANTHER" id="PTHR22926:SF5">
    <property type="entry name" value="PHOSPHO-N-ACETYLMURAMOYL-PENTAPEPTIDE-TRANSFERASE HOMOLOG"/>
    <property type="match status" value="1"/>
</dbReference>
<dbReference type="RefSeq" id="WP_076545115.1">
    <property type="nucleotide sequence ID" value="NZ_FTNC01000011.1"/>
</dbReference>
<feature type="transmembrane region" description="Helical" evidence="7">
    <location>
        <begin position="220"/>
        <end position="239"/>
    </location>
</feature>
<feature type="transmembrane region" description="Helical" evidence="7">
    <location>
        <begin position="296"/>
        <end position="315"/>
    </location>
</feature>
<keyword evidence="7" id="KW-0132">Cell division</keyword>
<dbReference type="PROSITE" id="PS01348">
    <property type="entry name" value="MRAY_2"/>
    <property type="match status" value="1"/>
</dbReference>
<keyword evidence="4 7" id="KW-0812">Transmembrane</keyword>
<dbReference type="InterPro" id="IPR018480">
    <property type="entry name" value="PNAcMuramoyl-5peptid_Trfase_CS"/>
</dbReference>
<feature type="transmembrane region" description="Helical" evidence="7">
    <location>
        <begin position="46"/>
        <end position="68"/>
    </location>
</feature>
<dbReference type="HAMAP" id="MF_00038">
    <property type="entry name" value="MraY"/>
    <property type="match status" value="1"/>
</dbReference>
<dbReference type="UniPathway" id="UPA00219"/>
<sequence length="316" mass="34407">MQYILAYLLPLLVIISGGNIFINYIKRINFGQQVRDYGPESHLQKAGIPTMGGLLIIPVFLLVSLFFVSLNFETAAVLLSTCIMALTGFLDDFLKIKLERSLGLKAWHKIILQTIAALVIAVTAVFISEQQSLIIPFFGALKIGRLFKFFLTFGVVIGSSNAVNLTDGLDGLAAGITAVVSASFALIFFFQGLEDYSLLMLIMAGSTTAFLWFNANPASIFMGDVGSLAIGGFLGAVAVLTGAEIYLLIIGGIYVIETISVMIQVPYFRITGGKRIFKMTPLHHHFELSGLAENKIVFRFVIITIILSLFAISSLM</sequence>
<feature type="transmembrane region" description="Helical" evidence="7">
    <location>
        <begin position="6"/>
        <end position="25"/>
    </location>
</feature>